<organism evidence="2 3">
    <name type="scientific">Gryllotalpicola kribbensis</name>
    <dbReference type="NCBI Taxonomy" id="993084"/>
    <lineage>
        <taxon>Bacteria</taxon>
        <taxon>Bacillati</taxon>
        <taxon>Actinomycetota</taxon>
        <taxon>Actinomycetes</taxon>
        <taxon>Micrococcales</taxon>
        <taxon>Microbacteriaceae</taxon>
        <taxon>Gryllotalpicola</taxon>
    </lineage>
</organism>
<keyword evidence="3" id="KW-1185">Reference proteome</keyword>
<keyword evidence="1" id="KW-1133">Transmembrane helix</keyword>
<protein>
    <recommendedName>
        <fullName evidence="4">DUF2207 domain-containing protein</fullName>
    </recommendedName>
</protein>
<dbReference type="RefSeq" id="WP_344777398.1">
    <property type="nucleotide sequence ID" value="NZ_BAABBX010000016.1"/>
</dbReference>
<gene>
    <name evidence="2" type="ORF">GCM10022288_24920</name>
</gene>
<sequence>MNLLLLLIAVIAIILLITGGIVATIHWLLWVGIVLLIIALVVWLVRLATGRRKV</sequence>
<proteinExistence type="predicted"/>
<name>A0ABP8AWW8_9MICO</name>
<evidence type="ECO:0000313" key="2">
    <source>
        <dbReference type="EMBL" id="GAA4192534.1"/>
    </source>
</evidence>
<accession>A0ABP8AWW8</accession>
<evidence type="ECO:0008006" key="4">
    <source>
        <dbReference type="Google" id="ProtNLM"/>
    </source>
</evidence>
<dbReference type="EMBL" id="BAABBX010000016">
    <property type="protein sequence ID" value="GAA4192534.1"/>
    <property type="molecule type" value="Genomic_DNA"/>
</dbReference>
<keyword evidence="1" id="KW-0812">Transmembrane</keyword>
<dbReference type="Proteomes" id="UP001500213">
    <property type="component" value="Unassembled WGS sequence"/>
</dbReference>
<evidence type="ECO:0000313" key="3">
    <source>
        <dbReference type="Proteomes" id="UP001500213"/>
    </source>
</evidence>
<feature type="transmembrane region" description="Helical" evidence="1">
    <location>
        <begin position="29"/>
        <end position="48"/>
    </location>
</feature>
<reference evidence="3" key="1">
    <citation type="journal article" date="2019" name="Int. J. Syst. Evol. Microbiol.">
        <title>The Global Catalogue of Microorganisms (GCM) 10K type strain sequencing project: providing services to taxonomists for standard genome sequencing and annotation.</title>
        <authorList>
            <consortium name="The Broad Institute Genomics Platform"/>
            <consortium name="The Broad Institute Genome Sequencing Center for Infectious Disease"/>
            <person name="Wu L."/>
            <person name="Ma J."/>
        </authorList>
    </citation>
    <scope>NUCLEOTIDE SEQUENCE [LARGE SCALE GENOMIC DNA]</scope>
    <source>
        <strain evidence="3">JCM 17593</strain>
    </source>
</reference>
<comment type="caution">
    <text evidence="2">The sequence shown here is derived from an EMBL/GenBank/DDBJ whole genome shotgun (WGS) entry which is preliminary data.</text>
</comment>
<evidence type="ECO:0000256" key="1">
    <source>
        <dbReference type="SAM" id="Phobius"/>
    </source>
</evidence>
<keyword evidence="1" id="KW-0472">Membrane</keyword>